<dbReference type="AlphaFoldDB" id="A0AAV3NZS1"/>
<protein>
    <submittedName>
        <fullName evidence="1">Uncharacterized protein</fullName>
    </submittedName>
</protein>
<reference evidence="1 2" key="1">
    <citation type="submission" date="2024-01" db="EMBL/GenBank/DDBJ databases">
        <title>The complete chloroplast genome sequence of Lithospermum erythrorhizon: insights into the phylogenetic relationship among Boraginaceae species and the maternal lineages of purple gromwells.</title>
        <authorList>
            <person name="Okada T."/>
            <person name="Watanabe K."/>
        </authorList>
    </citation>
    <scope>NUCLEOTIDE SEQUENCE [LARGE SCALE GENOMIC DNA]</scope>
</reference>
<gene>
    <name evidence="1" type="ORF">LIER_05005</name>
</gene>
<comment type="caution">
    <text evidence="1">The sequence shown here is derived from an EMBL/GenBank/DDBJ whole genome shotgun (WGS) entry which is preliminary data.</text>
</comment>
<accession>A0AAV3NZS1</accession>
<name>A0AAV3NZS1_LITER</name>
<evidence type="ECO:0000313" key="2">
    <source>
        <dbReference type="Proteomes" id="UP001454036"/>
    </source>
</evidence>
<proteinExistence type="predicted"/>
<organism evidence="1 2">
    <name type="scientific">Lithospermum erythrorhizon</name>
    <name type="common">Purple gromwell</name>
    <name type="synonym">Lithospermum officinale var. erythrorhizon</name>
    <dbReference type="NCBI Taxonomy" id="34254"/>
    <lineage>
        <taxon>Eukaryota</taxon>
        <taxon>Viridiplantae</taxon>
        <taxon>Streptophyta</taxon>
        <taxon>Embryophyta</taxon>
        <taxon>Tracheophyta</taxon>
        <taxon>Spermatophyta</taxon>
        <taxon>Magnoliopsida</taxon>
        <taxon>eudicotyledons</taxon>
        <taxon>Gunneridae</taxon>
        <taxon>Pentapetalae</taxon>
        <taxon>asterids</taxon>
        <taxon>lamiids</taxon>
        <taxon>Boraginales</taxon>
        <taxon>Boraginaceae</taxon>
        <taxon>Boraginoideae</taxon>
        <taxon>Lithospermeae</taxon>
        <taxon>Lithospermum</taxon>
    </lineage>
</organism>
<evidence type="ECO:0000313" key="1">
    <source>
        <dbReference type="EMBL" id="GAA0144601.1"/>
    </source>
</evidence>
<dbReference type="Proteomes" id="UP001454036">
    <property type="component" value="Unassembled WGS sequence"/>
</dbReference>
<dbReference type="EMBL" id="BAABME010000667">
    <property type="protein sequence ID" value="GAA0144601.1"/>
    <property type="molecule type" value="Genomic_DNA"/>
</dbReference>
<sequence>MISSSSLFLKVENYDDGVAVGKKSEKAWSLSESRSRTHGELRASTRLDSIKSRAGLSTNIPDPTWLVSNTRQDSNVLLALPVSDPGPRLVTLPGGTTNVYGVCKTFNTYRGRRYVLAFGDHKHGEKLKPFNVMKRRVILPCMVLHLSEKWG</sequence>
<keyword evidence="2" id="KW-1185">Reference proteome</keyword>